<organism evidence="2 3">
    <name type="scientific">Ureibacillus aquaedulcis</name>
    <dbReference type="NCBI Taxonomy" id="3058421"/>
    <lineage>
        <taxon>Bacteria</taxon>
        <taxon>Bacillati</taxon>
        <taxon>Bacillota</taxon>
        <taxon>Bacilli</taxon>
        <taxon>Bacillales</taxon>
        <taxon>Caryophanaceae</taxon>
        <taxon>Ureibacillus</taxon>
    </lineage>
</organism>
<feature type="transmembrane region" description="Helical" evidence="1">
    <location>
        <begin position="34"/>
        <end position="54"/>
    </location>
</feature>
<feature type="transmembrane region" description="Helical" evidence="1">
    <location>
        <begin position="147"/>
        <end position="173"/>
    </location>
</feature>
<keyword evidence="1" id="KW-1133">Transmembrane helix</keyword>
<dbReference type="PANTHER" id="PTHR35531:SF1">
    <property type="entry name" value="INNER MEMBRANE PROTEIN YBCI-RELATED"/>
    <property type="match status" value="1"/>
</dbReference>
<evidence type="ECO:0000256" key="1">
    <source>
        <dbReference type="SAM" id="Phobius"/>
    </source>
</evidence>
<keyword evidence="2" id="KW-0378">Hydrolase</keyword>
<feature type="transmembrane region" description="Helical" evidence="1">
    <location>
        <begin position="75"/>
        <end position="96"/>
    </location>
</feature>
<dbReference type="GO" id="GO:0016787">
    <property type="term" value="F:hydrolase activity"/>
    <property type="evidence" value="ECO:0007669"/>
    <property type="project" value="UniProtKB-KW"/>
</dbReference>
<gene>
    <name evidence="2" type="ORF">QYB95_00245</name>
</gene>
<dbReference type="Pfam" id="PF04307">
    <property type="entry name" value="YdjM"/>
    <property type="match status" value="1"/>
</dbReference>
<dbReference type="PANTHER" id="PTHR35531">
    <property type="entry name" value="INNER MEMBRANE PROTEIN YBCI-RELATED"/>
    <property type="match status" value="1"/>
</dbReference>
<dbReference type="RefSeq" id="WP_301136068.1">
    <property type="nucleotide sequence ID" value="NZ_JAUHTQ010000001.1"/>
</dbReference>
<accession>A0ABT8GKL3</accession>
<dbReference type="InterPro" id="IPR007404">
    <property type="entry name" value="YdjM-like"/>
</dbReference>
<evidence type="ECO:0000313" key="3">
    <source>
        <dbReference type="Proteomes" id="UP001172743"/>
    </source>
</evidence>
<evidence type="ECO:0000313" key="2">
    <source>
        <dbReference type="EMBL" id="MDN4491952.1"/>
    </source>
</evidence>
<keyword evidence="3" id="KW-1185">Reference proteome</keyword>
<keyword evidence="1" id="KW-0472">Membrane</keyword>
<comment type="caution">
    <text evidence="2">The sequence shown here is derived from an EMBL/GenBank/DDBJ whole genome shotgun (WGS) entry which is preliminary data.</text>
</comment>
<protein>
    <submittedName>
        <fullName evidence="2">Metal-dependent hydrolase</fullName>
    </submittedName>
</protein>
<name>A0ABT8GKL3_9BACL</name>
<dbReference type="Proteomes" id="UP001172743">
    <property type="component" value="Unassembled WGS sequence"/>
</dbReference>
<proteinExistence type="predicted"/>
<reference evidence="2" key="1">
    <citation type="submission" date="2023-07" db="EMBL/GenBank/DDBJ databases">
        <title>Ureibacillus sp. isolated from freshwater well.</title>
        <authorList>
            <person name="Kirdat K."/>
            <person name="Bhatt A."/>
            <person name="Teware R."/>
            <person name="Bhavsar Y."/>
            <person name="Yadav A."/>
        </authorList>
    </citation>
    <scope>NUCLEOTIDE SEQUENCE</scope>
    <source>
        <strain evidence="2">BA0131</strain>
    </source>
</reference>
<dbReference type="EMBL" id="JAUHTQ010000001">
    <property type="protein sequence ID" value="MDN4491952.1"/>
    <property type="molecule type" value="Genomic_DNA"/>
</dbReference>
<sequence>MNKPAHLMGGLTAGIAASKYIIPIVSHNGLVDGMVSIGAVICGALLGSLLPDIDHRNSYIGRKLKIASFIISKTLGHRSVVHTPLVIFAFSALLFSFSNGLTGPVQDLSNSFVIGLSSGMWSHLLLDMMTKRGIPLLYPLTKKSFRIAAFKGGGIGDTIAITGCTILIFFILLDFAGIYSI</sequence>
<keyword evidence="1" id="KW-0812">Transmembrane</keyword>